<organism evidence="2 3">
    <name type="scientific">Dryococelus australis</name>
    <dbReference type="NCBI Taxonomy" id="614101"/>
    <lineage>
        <taxon>Eukaryota</taxon>
        <taxon>Metazoa</taxon>
        <taxon>Ecdysozoa</taxon>
        <taxon>Arthropoda</taxon>
        <taxon>Hexapoda</taxon>
        <taxon>Insecta</taxon>
        <taxon>Pterygota</taxon>
        <taxon>Neoptera</taxon>
        <taxon>Polyneoptera</taxon>
        <taxon>Phasmatodea</taxon>
        <taxon>Verophasmatodea</taxon>
        <taxon>Anareolatae</taxon>
        <taxon>Phasmatidae</taxon>
        <taxon>Eurycanthinae</taxon>
        <taxon>Dryococelus</taxon>
    </lineage>
</organism>
<dbReference type="EMBL" id="JARBHB010000003">
    <property type="protein sequence ID" value="KAJ8888573.1"/>
    <property type="molecule type" value="Genomic_DNA"/>
</dbReference>
<evidence type="ECO:0000256" key="1">
    <source>
        <dbReference type="SAM" id="MobiDB-lite"/>
    </source>
</evidence>
<proteinExistence type="predicted"/>
<gene>
    <name evidence="2" type="ORF">PR048_008064</name>
</gene>
<sequence length="416" mass="46257">MQQSDYSNPCRGEPGSIPAGNTKIFACEKRGGRFRWSTDFLEVLPFPPHTASSALHTWVSARRGRRGGLVVRLLASHLGGPVSIPGGGVPGFALVGIVRDDVAGRRVFSGISPPPLHSVTASFLWAVPDKLWKAEERLSRTQSGRSKVIFVRDRKREAVRKRGKRETRRELGATTVPRGLQCNVAAWIACYEINFLSAKAWRSRADDVGSKLSRDSGLSYQQKFFNYSPRVVSENHGKPKSGWPRRESNPRPPECEFIVLALRLLAWGVGQIRREVEEYTKCIRVDIKQGFQKCSLNREQPIYTNGSVKRGQIDSTRQFAWQEVEKVGGHSSQQYTAASTQQRVYSASRAGKRDSPTTKFGCKSLGWETDERMTDGRTRWAVVNPALEPYVVSAVGGQRGHGLFAWKVVGEGSVGK</sequence>
<comment type="caution">
    <text evidence="2">The sequence shown here is derived from an EMBL/GenBank/DDBJ whole genome shotgun (WGS) entry which is preliminary data.</text>
</comment>
<name>A0ABQ9HW08_9NEOP</name>
<reference evidence="2 3" key="1">
    <citation type="submission" date="2023-02" db="EMBL/GenBank/DDBJ databases">
        <title>LHISI_Scaffold_Assembly.</title>
        <authorList>
            <person name="Stuart O.P."/>
            <person name="Cleave R."/>
            <person name="Magrath M.J.L."/>
            <person name="Mikheyev A.S."/>
        </authorList>
    </citation>
    <scope>NUCLEOTIDE SEQUENCE [LARGE SCALE GENOMIC DNA]</scope>
    <source>
        <strain evidence="2">Daus_M_001</strain>
        <tissue evidence="2">Leg muscle</tissue>
    </source>
</reference>
<evidence type="ECO:0000313" key="3">
    <source>
        <dbReference type="Proteomes" id="UP001159363"/>
    </source>
</evidence>
<dbReference type="Proteomes" id="UP001159363">
    <property type="component" value="Chromosome 3"/>
</dbReference>
<protein>
    <submittedName>
        <fullName evidence="2">Uncharacterized protein</fullName>
    </submittedName>
</protein>
<accession>A0ABQ9HW08</accession>
<keyword evidence="3" id="KW-1185">Reference proteome</keyword>
<feature type="region of interest" description="Disordered" evidence="1">
    <location>
        <begin position="231"/>
        <end position="250"/>
    </location>
</feature>
<evidence type="ECO:0000313" key="2">
    <source>
        <dbReference type="EMBL" id="KAJ8888573.1"/>
    </source>
</evidence>